<dbReference type="GO" id="GO:0008270">
    <property type="term" value="F:zinc ion binding"/>
    <property type="evidence" value="ECO:0007669"/>
    <property type="project" value="TreeGrafter"/>
</dbReference>
<accession>A0AAD4N8J0</accession>
<dbReference type="GO" id="GO:0016020">
    <property type="term" value="C:membrane"/>
    <property type="evidence" value="ECO:0007669"/>
    <property type="project" value="TreeGrafter"/>
</dbReference>
<sequence length="132" mass="14946">MNQESDVGSNNNHSEISEEGKNVRSVTCAKCGSLVLRSGIGTYLKDFPFDLPLMYQKRDKKVDEVDQIETEKLSDWWFVTDMFAFENVGFTHSFNGRKFLACADCEVGPIGVVDTLDATSRYLISLERILHK</sequence>
<dbReference type="InterPro" id="IPR011323">
    <property type="entry name" value="Mss4/transl-control_tumour"/>
</dbReference>
<dbReference type="PANTHER" id="PTHR13276">
    <property type="entry name" value="GUANINE NUCLEOTIDE EXCHANGE FACTOR MSS4"/>
    <property type="match status" value="1"/>
</dbReference>
<keyword evidence="3" id="KW-0653">Protein transport</keyword>
<evidence type="ECO:0000256" key="2">
    <source>
        <dbReference type="ARBA" id="ARBA00022658"/>
    </source>
</evidence>
<organism evidence="4 5">
    <name type="scientific">Ditylenchus destructor</name>
    <dbReference type="NCBI Taxonomy" id="166010"/>
    <lineage>
        <taxon>Eukaryota</taxon>
        <taxon>Metazoa</taxon>
        <taxon>Ecdysozoa</taxon>
        <taxon>Nematoda</taxon>
        <taxon>Chromadorea</taxon>
        <taxon>Rhabditida</taxon>
        <taxon>Tylenchina</taxon>
        <taxon>Tylenchomorpha</taxon>
        <taxon>Sphaerularioidea</taxon>
        <taxon>Anguinidae</taxon>
        <taxon>Anguininae</taxon>
        <taxon>Ditylenchus</taxon>
    </lineage>
</organism>
<keyword evidence="2" id="KW-0344">Guanine-nucleotide releasing factor</keyword>
<evidence type="ECO:0000313" key="5">
    <source>
        <dbReference type="Proteomes" id="UP001201812"/>
    </source>
</evidence>
<dbReference type="InterPro" id="IPR011057">
    <property type="entry name" value="Mss4-like_sf"/>
</dbReference>
<dbReference type="InterPro" id="IPR007515">
    <property type="entry name" value="Mss4"/>
</dbReference>
<dbReference type="Proteomes" id="UP001201812">
    <property type="component" value="Unassembled WGS sequence"/>
</dbReference>
<dbReference type="PANTHER" id="PTHR13276:SF0">
    <property type="entry name" value="GUANINE NUCLEOTIDE EXCHANGE FACTOR MSS4"/>
    <property type="match status" value="1"/>
</dbReference>
<proteinExistence type="predicted"/>
<evidence type="ECO:0000256" key="1">
    <source>
        <dbReference type="ARBA" id="ARBA00022448"/>
    </source>
</evidence>
<dbReference type="GO" id="GO:0007264">
    <property type="term" value="P:small GTPase-mediated signal transduction"/>
    <property type="evidence" value="ECO:0007669"/>
    <property type="project" value="InterPro"/>
</dbReference>
<dbReference type="AlphaFoldDB" id="A0AAD4N8J0"/>
<dbReference type="Pfam" id="PF04421">
    <property type="entry name" value="Mss4"/>
    <property type="match status" value="1"/>
</dbReference>
<evidence type="ECO:0000313" key="4">
    <source>
        <dbReference type="EMBL" id="KAI1715441.1"/>
    </source>
</evidence>
<dbReference type="GO" id="GO:0006892">
    <property type="term" value="P:post-Golgi vesicle-mediated transport"/>
    <property type="evidence" value="ECO:0007669"/>
    <property type="project" value="TreeGrafter"/>
</dbReference>
<name>A0AAD4N8J0_9BILA</name>
<gene>
    <name evidence="4" type="ORF">DdX_07756</name>
</gene>
<comment type="caution">
    <text evidence="4">The sequence shown here is derived from an EMBL/GenBank/DDBJ whole genome shotgun (WGS) entry which is preliminary data.</text>
</comment>
<reference evidence="4" key="1">
    <citation type="submission" date="2022-01" db="EMBL/GenBank/DDBJ databases">
        <title>Genome Sequence Resource for Two Populations of Ditylenchus destructor, the Migratory Endoparasitic Phytonematode.</title>
        <authorList>
            <person name="Zhang H."/>
            <person name="Lin R."/>
            <person name="Xie B."/>
        </authorList>
    </citation>
    <scope>NUCLEOTIDE SEQUENCE</scope>
    <source>
        <strain evidence="4">BazhouSP</strain>
    </source>
</reference>
<evidence type="ECO:0000256" key="3">
    <source>
        <dbReference type="ARBA" id="ARBA00022927"/>
    </source>
</evidence>
<keyword evidence="1" id="KW-0813">Transport</keyword>
<dbReference type="GO" id="GO:0015031">
    <property type="term" value="P:protein transport"/>
    <property type="evidence" value="ECO:0007669"/>
    <property type="project" value="UniProtKB-KW"/>
</dbReference>
<dbReference type="GO" id="GO:0005829">
    <property type="term" value="C:cytosol"/>
    <property type="evidence" value="ECO:0007669"/>
    <property type="project" value="TreeGrafter"/>
</dbReference>
<dbReference type="SUPFAM" id="SSF51316">
    <property type="entry name" value="Mss4-like"/>
    <property type="match status" value="1"/>
</dbReference>
<dbReference type="PROSITE" id="PS51796">
    <property type="entry name" value="MSS4"/>
    <property type="match status" value="1"/>
</dbReference>
<dbReference type="FunFam" id="2.170.150.10:FF:000005">
    <property type="entry name" value="Guanine nucleotide exchange factor MSS4"/>
    <property type="match status" value="1"/>
</dbReference>
<dbReference type="GO" id="GO:0005085">
    <property type="term" value="F:guanyl-nucleotide exchange factor activity"/>
    <property type="evidence" value="ECO:0007669"/>
    <property type="project" value="UniProtKB-KW"/>
</dbReference>
<protein>
    <submittedName>
        <fullName evidence="4">Mss4 protein domain-containing protein</fullName>
    </submittedName>
</protein>
<dbReference type="EMBL" id="JAKKPZ010000011">
    <property type="protein sequence ID" value="KAI1715441.1"/>
    <property type="molecule type" value="Genomic_DNA"/>
</dbReference>
<dbReference type="Gene3D" id="2.170.150.10">
    <property type="entry name" value="Metal Binding Protein, Guanine Nucleotide Exchange Factor, Chain A"/>
    <property type="match status" value="1"/>
</dbReference>
<keyword evidence="5" id="KW-1185">Reference proteome</keyword>